<organism evidence="6 7">
    <name type="scientific">Cercopithifilaria johnstoni</name>
    <dbReference type="NCBI Taxonomy" id="2874296"/>
    <lineage>
        <taxon>Eukaryota</taxon>
        <taxon>Metazoa</taxon>
        <taxon>Ecdysozoa</taxon>
        <taxon>Nematoda</taxon>
        <taxon>Chromadorea</taxon>
        <taxon>Rhabditida</taxon>
        <taxon>Spirurina</taxon>
        <taxon>Spiruromorpha</taxon>
        <taxon>Filarioidea</taxon>
        <taxon>Onchocercidae</taxon>
        <taxon>Cercopithifilaria</taxon>
    </lineage>
</organism>
<keyword evidence="3" id="KW-0539">Nucleus</keyword>
<dbReference type="InterPro" id="IPR018972">
    <property type="entry name" value="Sas10_C_dom"/>
</dbReference>
<feature type="region of interest" description="Disordered" evidence="4">
    <location>
        <begin position="352"/>
        <end position="373"/>
    </location>
</feature>
<evidence type="ECO:0000256" key="4">
    <source>
        <dbReference type="SAM" id="MobiDB-lite"/>
    </source>
</evidence>
<dbReference type="EMBL" id="CAKAEH010001166">
    <property type="protein sequence ID" value="CAG9533038.1"/>
    <property type="molecule type" value="Genomic_DNA"/>
</dbReference>
<feature type="domain" description="Sas10 C-terminal" evidence="5">
    <location>
        <begin position="342"/>
        <end position="412"/>
    </location>
</feature>
<evidence type="ECO:0000313" key="7">
    <source>
        <dbReference type="Proteomes" id="UP000746747"/>
    </source>
</evidence>
<dbReference type="Pfam" id="PF09368">
    <property type="entry name" value="Sas10"/>
    <property type="match status" value="1"/>
</dbReference>
<dbReference type="AlphaFoldDB" id="A0A8J2Q2E1"/>
<sequence>MNSEEDSDEIYDEIDRHYMSLDMPDGDKVDTVVRRQVEVLNVEGDSSNDDDSNYDNEEEKNLFSDSDENDLNNVENLLPSADKWGSGRRSFYNTSYVDEDWGGMNETEAELAELEEEDAIVRQKKLDAALGLLPMQFQDEIQEDKTACDLDEPPDIDSMTAEEQYQYFLKVNPDLEQILNEYQAKRAYFLSDVLPLLDLTYSMKHFRPGLVLEKQLRLAVNVFSRYLTNLLFAIHIKIAGNSYQLPQFIDHPVLQALSTLRKKVFVVMQFLEKHDVILRKIRSSIKSRNFGNMLGTLPTVEFARKSKISKEGKKNEQQLIESDGRNNDVQVVSDELQEGIVKRSITKQIEKNKGLQNKRKKGTQHSRIKKRKQFKKALIKKHSQKADARKELTPYGGETRGIRVSTVRSIKLKA</sequence>
<dbReference type="OrthoDB" id="1924577at2759"/>
<protein>
    <recommendedName>
        <fullName evidence="5">Sas10 C-terminal domain-containing protein</fullName>
    </recommendedName>
</protein>
<feature type="region of interest" description="Disordered" evidence="4">
    <location>
        <begin position="39"/>
        <end position="70"/>
    </location>
</feature>
<dbReference type="GO" id="GO:0032040">
    <property type="term" value="C:small-subunit processome"/>
    <property type="evidence" value="ECO:0007669"/>
    <property type="project" value="TreeGrafter"/>
</dbReference>
<evidence type="ECO:0000313" key="6">
    <source>
        <dbReference type="EMBL" id="CAG9533038.1"/>
    </source>
</evidence>
<feature type="compositionally biased region" description="Basic residues" evidence="4">
    <location>
        <begin position="356"/>
        <end position="373"/>
    </location>
</feature>
<dbReference type="PANTHER" id="PTHR13237:SF8">
    <property type="entry name" value="SOMETHING ABOUT SILENCING PROTEIN 10"/>
    <property type="match status" value="1"/>
</dbReference>
<comment type="similarity">
    <text evidence="2">Belongs to the SAS10 family.</text>
</comment>
<keyword evidence="7" id="KW-1185">Reference proteome</keyword>
<feature type="compositionally biased region" description="Acidic residues" evidence="4">
    <location>
        <begin position="46"/>
        <end position="58"/>
    </location>
</feature>
<evidence type="ECO:0000256" key="3">
    <source>
        <dbReference type="ARBA" id="ARBA00023242"/>
    </source>
</evidence>
<dbReference type="PANTHER" id="PTHR13237">
    <property type="entry name" value="SOMETHING ABOUT SILENCING PROTEIN 10-RELATED"/>
    <property type="match status" value="1"/>
</dbReference>
<dbReference type="GO" id="GO:0000462">
    <property type="term" value="P:maturation of SSU-rRNA from tricistronic rRNA transcript (SSU-rRNA, 5.8S rRNA, LSU-rRNA)"/>
    <property type="evidence" value="ECO:0007669"/>
    <property type="project" value="TreeGrafter"/>
</dbReference>
<name>A0A8J2Q2E1_9BILA</name>
<reference evidence="6" key="1">
    <citation type="submission" date="2021-09" db="EMBL/GenBank/DDBJ databases">
        <authorList>
            <consortium name="Pathogen Informatics"/>
        </authorList>
    </citation>
    <scope>NUCLEOTIDE SEQUENCE</scope>
</reference>
<accession>A0A8J2Q2E1</accession>
<comment type="subcellular location">
    <subcellularLocation>
        <location evidence="1">Nucleus</location>
    </subcellularLocation>
</comment>
<proteinExistence type="inferred from homology"/>
<dbReference type="Proteomes" id="UP000746747">
    <property type="component" value="Unassembled WGS sequence"/>
</dbReference>
<evidence type="ECO:0000256" key="1">
    <source>
        <dbReference type="ARBA" id="ARBA00004123"/>
    </source>
</evidence>
<evidence type="ECO:0000259" key="5">
    <source>
        <dbReference type="Pfam" id="PF09368"/>
    </source>
</evidence>
<comment type="caution">
    <text evidence="6">The sequence shown here is derived from an EMBL/GenBank/DDBJ whole genome shotgun (WGS) entry which is preliminary data.</text>
</comment>
<evidence type="ECO:0000256" key="2">
    <source>
        <dbReference type="ARBA" id="ARBA00010979"/>
    </source>
</evidence>
<gene>
    <name evidence="6" type="ORF">CJOHNSTONI_LOCUS3300</name>
</gene>